<keyword evidence="3 7" id="KW-0312">Gluconeogenesis</keyword>
<feature type="binding site" evidence="7">
    <location>
        <position position="213"/>
    </location>
    <ligand>
        <name>substrate</name>
    </ligand>
</feature>
<accession>A0AA49K0U4</accession>
<evidence type="ECO:0000313" key="10">
    <source>
        <dbReference type="EMBL" id="WKW15153.1"/>
    </source>
</evidence>
<reference evidence="9" key="1">
    <citation type="submission" date="2023-07" db="EMBL/GenBank/DDBJ databases">
        <authorList>
            <person name="Haufschild T."/>
            <person name="Kallscheuer N."/>
            <person name="Hammer J."/>
            <person name="Kohn T."/>
            <person name="Kabuu M."/>
            <person name="Jogler M."/>
            <person name="Wohfarth N."/>
            <person name="Heuer A."/>
            <person name="Rohde M."/>
            <person name="van Teeseling M.C.F."/>
            <person name="Jogler C."/>
        </authorList>
    </citation>
    <scope>NUCLEOTIDE SEQUENCE</scope>
    <source>
        <strain evidence="9">Strain 138</strain>
        <strain evidence="10">Strain 318</strain>
    </source>
</reference>
<feature type="active site" description="Electrophile" evidence="7">
    <location>
        <position position="96"/>
    </location>
</feature>
<comment type="catalytic activity">
    <reaction evidence="7 8">
        <text>D-glyceraldehyde 3-phosphate = dihydroxyacetone phosphate</text>
        <dbReference type="Rhea" id="RHEA:18585"/>
        <dbReference type="ChEBI" id="CHEBI:57642"/>
        <dbReference type="ChEBI" id="CHEBI:59776"/>
        <dbReference type="EC" id="5.3.1.1"/>
    </reaction>
</comment>
<comment type="pathway">
    <text evidence="7 8">Carbohydrate biosynthesis; gluconeogenesis.</text>
</comment>
<dbReference type="SUPFAM" id="SSF51351">
    <property type="entry name" value="Triosephosphate isomerase (TIM)"/>
    <property type="match status" value="1"/>
</dbReference>
<dbReference type="EMBL" id="CP130612">
    <property type="protein sequence ID" value="WKW12245.1"/>
    <property type="molecule type" value="Genomic_DNA"/>
</dbReference>
<evidence type="ECO:0000256" key="4">
    <source>
        <dbReference type="ARBA" id="ARBA00022490"/>
    </source>
</evidence>
<dbReference type="Proteomes" id="UP001229955">
    <property type="component" value="Chromosome"/>
</dbReference>
<organism evidence="9">
    <name type="scientific">Pseudogemmatithrix spongiicola</name>
    <dbReference type="NCBI Taxonomy" id="3062599"/>
    <lineage>
        <taxon>Bacteria</taxon>
        <taxon>Pseudomonadati</taxon>
        <taxon>Gemmatimonadota</taxon>
        <taxon>Gemmatimonadia</taxon>
        <taxon>Gemmatimonadales</taxon>
        <taxon>Gemmatimonadaceae</taxon>
        <taxon>Pseudogemmatithrix</taxon>
    </lineage>
</organism>
<evidence type="ECO:0000313" key="9">
    <source>
        <dbReference type="EMBL" id="WKW12245.1"/>
    </source>
</evidence>
<dbReference type="GO" id="GO:0004807">
    <property type="term" value="F:triose-phosphate isomerase activity"/>
    <property type="evidence" value="ECO:0007669"/>
    <property type="project" value="UniProtKB-UniRule"/>
</dbReference>
<dbReference type="InterPro" id="IPR013785">
    <property type="entry name" value="Aldolase_TIM"/>
</dbReference>
<evidence type="ECO:0000256" key="6">
    <source>
        <dbReference type="ARBA" id="ARBA00023235"/>
    </source>
</evidence>
<dbReference type="NCBIfam" id="TIGR00419">
    <property type="entry name" value="tim"/>
    <property type="match status" value="1"/>
</dbReference>
<proteinExistence type="inferred from homology"/>
<dbReference type="FunFam" id="3.20.20.70:FF:000016">
    <property type="entry name" value="Triosephosphate isomerase"/>
    <property type="match status" value="1"/>
</dbReference>
<dbReference type="PANTHER" id="PTHR21139">
    <property type="entry name" value="TRIOSEPHOSPHATE ISOMERASE"/>
    <property type="match status" value="1"/>
</dbReference>
<dbReference type="GO" id="GO:0046166">
    <property type="term" value="P:glyceraldehyde-3-phosphate biosynthetic process"/>
    <property type="evidence" value="ECO:0007669"/>
    <property type="project" value="TreeGrafter"/>
</dbReference>
<evidence type="ECO:0000256" key="1">
    <source>
        <dbReference type="ARBA" id="ARBA00004680"/>
    </source>
</evidence>
<dbReference type="InterPro" id="IPR000652">
    <property type="entry name" value="Triosephosphate_isomerase"/>
</dbReference>
<comment type="subunit">
    <text evidence="7 8">Homodimer.</text>
</comment>
<sequence>MKSLVFAANWKMNQAPADAEAFMRTFTAQYAKQQDRRVLFFPPAVSLHVCMAAVRTRSDLECGVQNIHWEDKGAFTGETSASLARGAGARHALIGHSERRHVFGETDAETNKKVAAAVRAGITPMLCVGEKLEEREAGKTLDVCLRQLRAGFEGIDAAHVASAMVAYEPVWAIGTGKTATPADAAEVHAALRAELVRMVGERGGAVPILYGGSVNRSNVEALIAVEDVDGVLVGGASLDAEQWLAIVRS</sequence>
<keyword evidence="4 7" id="KW-0963">Cytoplasm</keyword>
<keyword evidence="11" id="KW-1185">Reference proteome</keyword>
<keyword evidence="5 7" id="KW-0324">Glycolysis</keyword>
<dbReference type="HAMAP" id="MF_00147_B">
    <property type="entry name" value="TIM_B"/>
    <property type="match status" value="1"/>
</dbReference>
<dbReference type="EC" id="5.3.1.1" evidence="7 8"/>
<evidence type="ECO:0000256" key="8">
    <source>
        <dbReference type="RuleBase" id="RU363013"/>
    </source>
</evidence>
<dbReference type="CDD" id="cd00311">
    <property type="entry name" value="TIM"/>
    <property type="match status" value="1"/>
</dbReference>
<comment type="function">
    <text evidence="7">Involved in the gluconeogenesis. Catalyzes stereospecifically the conversion of dihydroxyacetone phosphate (DHAP) to D-glyceraldehyde-3-phosphate (G3P).</text>
</comment>
<protein>
    <recommendedName>
        <fullName evidence="7 8">Triosephosphate isomerase</fullName>
        <shortName evidence="7">TIM</shortName>
        <shortName evidence="7">TPI</shortName>
        <ecNumber evidence="7 8">5.3.1.1</ecNumber>
    </recommendedName>
    <alternativeName>
        <fullName evidence="7">Triose-phosphate isomerase</fullName>
    </alternativeName>
</protein>
<gene>
    <name evidence="7 9" type="primary">tpiA</name>
    <name evidence="9" type="ORF">Strain138_001528</name>
    <name evidence="10" type="ORF">Strain318_001528</name>
</gene>
<dbReference type="AlphaFoldDB" id="A0AA49JUP1"/>
<dbReference type="Gene3D" id="3.20.20.70">
    <property type="entry name" value="Aldolase class I"/>
    <property type="match status" value="1"/>
</dbReference>
<dbReference type="GO" id="GO:0006094">
    <property type="term" value="P:gluconeogenesis"/>
    <property type="evidence" value="ECO:0007669"/>
    <property type="project" value="UniProtKB-UniRule"/>
</dbReference>
<evidence type="ECO:0000256" key="7">
    <source>
        <dbReference type="HAMAP-Rule" id="MF_00147"/>
    </source>
</evidence>
<dbReference type="PROSITE" id="PS51440">
    <property type="entry name" value="TIM_2"/>
    <property type="match status" value="1"/>
</dbReference>
<accession>A0AA49JUP1</accession>
<comment type="similarity">
    <text evidence="2 7 8">Belongs to the triosephosphate isomerase family.</text>
</comment>
<name>A0AA49JUP1_9BACT</name>
<dbReference type="PROSITE" id="PS00171">
    <property type="entry name" value="TIM_1"/>
    <property type="match status" value="1"/>
</dbReference>
<evidence type="ECO:0000256" key="5">
    <source>
        <dbReference type="ARBA" id="ARBA00023152"/>
    </source>
</evidence>
<dbReference type="GO" id="GO:0005829">
    <property type="term" value="C:cytosol"/>
    <property type="evidence" value="ECO:0007669"/>
    <property type="project" value="TreeGrafter"/>
</dbReference>
<evidence type="ECO:0000256" key="2">
    <source>
        <dbReference type="ARBA" id="ARBA00007422"/>
    </source>
</evidence>
<dbReference type="InterPro" id="IPR022896">
    <property type="entry name" value="TrioseP_Isoase_bac/euk"/>
</dbReference>
<feature type="binding site" evidence="7">
    <location>
        <begin position="234"/>
        <end position="235"/>
    </location>
    <ligand>
        <name>substrate</name>
    </ligand>
</feature>
<feature type="binding site" evidence="7">
    <location>
        <position position="174"/>
    </location>
    <ligand>
        <name>substrate</name>
    </ligand>
</feature>
<dbReference type="PANTHER" id="PTHR21139:SF42">
    <property type="entry name" value="TRIOSEPHOSPHATE ISOMERASE"/>
    <property type="match status" value="1"/>
</dbReference>
<comment type="pathway">
    <text evidence="1 7 8">Carbohydrate degradation; glycolysis; D-glyceraldehyde 3-phosphate from glycerone phosphate: step 1/1.</text>
</comment>
<dbReference type="GO" id="GO:0006096">
    <property type="term" value="P:glycolytic process"/>
    <property type="evidence" value="ECO:0007669"/>
    <property type="project" value="UniProtKB-UniRule"/>
</dbReference>
<dbReference type="Pfam" id="PF00121">
    <property type="entry name" value="TIM"/>
    <property type="match status" value="1"/>
</dbReference>
<dbReference type="EMBL" id="CP130613">
    <property type="protein sequence ID" value="WKW15153.1"/>
    <property type="molecule type" value="Genomic_DNA"/>
</dbReference>
<feature type="binding site" evidence="7">
    <location>
        <begin position="9"/>
        <end position="11"/>
    </location>
    <ligand>
        <name>substrate</name>
    </ligand>
</feature>
<comment type="subcellular location">
    <subcellularLocation>
        <location evidence="7 8">Cytoplasm</location>
    </subcellularLocation>
</comment>
<evidence type="ECO:0000256" key="3">
    <source>
        <dbReference type="ARBA" id="ARBA00022432"/>
    </source>
</evidence>
<dbReference type="InterPro" id="IPR020861">
    <property type="entry name" value="Triosephosphate_isomerase_AS"/>
</dbReference>
<dbReference type="KEGG" id="pspc:Strain318_001528"/>
<keyword evidence="6 7" id="KW-0413">Isomerase</keyword>
<dbReference type="RefSeq" id="WP_367885123.1">
    <property type="nucleotide sequence ID" value="NZ_CP130612.1"/>
</dbReference>
<feature type="active site" description="Proton acceptor" evidence="7">
    <location>
        <position position="168"/>
    </location>
</feature>
<evidence type="ECO:0000313" key="11">
    <source>
        <dbReference type="Proteomes" id="UP001229955"/>
    </source>
</evidence>
<dbReference type="InterPro" id="IPR035990">
    <property type="entry name" value="TIM_sf"/>
</dbReference>
<dbReference type="GO" id="GO:0019563">
    <property type="term" value="P:glycerol catabolic process"/>
    <property type="evidence" value="ECO:0007669"/>
    <property type="project" value="TreeGrafter"/>
</dbReference>